<evidence type="ECO:0000256" key="8">
    <source>
        <dbReference type="ARBA" id="ARBA00080744"/>
    </source>
</evidence>
<dbReference type="GO" id="GO:0008270">
    <property type="term" value="F:zinc ion binding"/>
    <property type="evidence" value="ECO:0007669"/>
    <property type="project" value="UniProtKB-KW"/>
</dbReference>
<name>A0A1E3IDY9_9TREE</name>
<evidence type="ECO:0000256" key="3">
    <source>
        <dbReference type="ARBA" id="ARBA00022723"/>
    </source>
</evidence>
<proteinExistence type="inferred from homology"/>
<evidence type="ECO:0000313" key="11">
    <source>
        <dbReference type="Proteomes" id="UP000094043"/>
    </source>
</evidence>
<evidence type="ECO:0000256" key="1">
    <source>
        <dbReference type="ARBA" id="ARBA00004496"/>
    </source>
</evidence>
<feature type="domain" description="RING-Gid-type" evidence="9">
    <location>
        <begin position="341"/>
        <end position="384"/>
    </location>
</feature>
<dbReference type="RefSeq" id="XP_066069566.1">
    <property type="nucleotide sequence ID" value="XM_066213469.1"/>
</dbReference>
<dbReference type="InterPro" id="IPR027370">
    <property type="entry name" value="Znf-RING_euk"/>
</dbReference>
<dbReference type="EMBL" id="CP143787">
    <property type="protein sequence ID" value="WVN88866.1"/>
    <property type="molecule type" value="Genomic_DNA"/>
</dbReference>
<dbReference type="GO" id="GO:0043161">
    <property type="term" value="P:proteasome-mediated ubiquitin-dependent protein catabolic process"/>
    <property type="evidence" value="ECO:0007669"/>
    <property type="project" value="InterPro"/>
</dbReference>
<dbReference type="CDD" id="cd16652">
    <property type="entry name" value="dRING_Rmd5p-like"/>
    <property type="match status" value="1"/>
</dbReference>
<dbReference type="Pfam" id="PF13445">
    <property type="entry name" value="zf-RING_UBOX"/>
    <property type="match status" value="1"/>
</dbReference>
<dbReference type="AlphaFoldDB" id="A0A1E3IDY9"/>
<dbReference type="InterPro" id="IPR037683">
    <property type="entry name" value="Rmd5_dRing"/>
</dbReference>
<accession>A0A1E3IDY9</accession>
<evidence type="ECO:0000256" key="2">
    <source>
        <dbReference type="ARBA" id="ARBA00022490"/>
    </source>
</evidence>
<dbReference type="PANTHER" id="PTHR12170:SF3">
    <property type="entry name" value="GH10162P"/>
    <property type="match status" value="1"/>
</dbReference>
<dbReference type="InterPro" id="IPR045098">
    <property type="entry name" value="Fyv10_fam"/>
</dbReference>
<dbReference type="PANTHER" id="PTHR12170">
    <property type="entry name" value="MACROPHAGE ERYTHROBLAST ATTACHER-RELATED"/>
    <property type="match status" value="1"/>
</dbReference>
<dbReference type="PROSITE" id="PS50896">
    <property type="entry name" value="LISH"/>
    <property type="match status" value="1"/>
</dbReference>
<dbReference type="Proteomes" id="UP000094043">
    <property type="component" value="Chromosome 4"/>
</dbReference>
<dbReference type="InterPro" id="IPR024964">
    <property type="entry name" value="CTLH/CRA"/>
</dbReference>
<dbReference type="Gene3D" id="3.30.40.10">
    <property type="entry name" value="Zinc/RING finger domain, C3HC4 (zinc finger)"/>
    <property type="match status" value="1"/>
</dbReference>
<dbReference type="SUPFAM" id="SSF57850">
    <property type="entry name" value="RING/U-box"/>
    <property type="match status" value="1"/>
</dbReference>
<dbReference type="GO" id="GO:0005737">
    <property type="term" value="C:cytoplasm"/>
    <property type="evidence" value="ECO:0007669"/>
    <property type="project" value="UniProtKB-SubCell"/>
</dbReference>
<dbReference type="InterPro" id="IPR006594">
    <property type="entry name" value="LisH"/>
</dbReference>
<dbReference type="KEGG" id="cdep:91088290"/>
<dbReference type="Pfam" id="PF10607">
    <property type="entry name" value="CTLH"/>
    <property type="match status" value="1"/>
</dbReference>
<evidence type="ECO:0000256" key="6">
    <source>
        <dbReference type="ARBA" id="ARBA00061136"/>
    </source>
</evidence>
<dbReference type="PROSITE" id="PS51867">
    <property type="entry name" value="ZF_RING_GID"/>
    <property type="match status" value="1"/>
</dbReference>
<keyword evidence="11" id="KW-1185">Reference proteome</keyword>
<evidence type="ECO:0000256" key="7">
    <source>
        <dbReference type="ARBA" id="ARBA00075398"/>
    </source>
</evidence>
<comment type="similarity">
    <text evidence="6">Belongs to the RMD5/GID2 family.</text>
</comment>
<comment type="subcellular location">
    <subcellularLocation>
        <location evidence="1">Cytoplasm</location>
    </subcellularLocation>
</comment>
<reference evidence="10" key="1">
    <citation type="submission" date="2016-06" db="EMBL/GenBank/DDBJ databases">
        <authorList>
            <person name="Cuomo C."/>
            <person name="Litvintseva A."/>
            <person name="Heitman J."/>
            <person name="Chen Y."/>
            <person name="Sun S."/>
            <person name="Springer D."/>
            <person name="Dromer F."/>
            <person name="Young S."/>
            <person name="Zeng Q."/>
            <person name="Chapman S."/>
            <person name="Gujja S."/>
            <person name="Saif S."/>
            <person name="Birren B."/>
        </authorList>
    </citation>
    <scope>NUCLEOTIDE SEQUENCE</scope>
    <source>
        <strain evidence="10">CBS 7841</strain>
    </source>
</reference>
<dbReference type="GO" id="GO:0034657">
    <property type="term" value="C:GID complex"/>
    <property type="evidence" value="ECO:0007669"/>
    <property type="project" value="TreeGrafter"/>
</dbReference>
<dbReference type="InterPro" id="IPR013083">
    <property type="entry name" value="Znf_RING/FYVE/PHD"/>
</dbReference>
<dbReference type="GO" id="GO:0061630">
    <property type="term" value="F:ubiquitin protein ligase activity"/>
    <property type="evidence" value="ECO:0007669"/>
    <property type="project" value="InterPro"/>
</dbReference>
<dbReference type="GO" id="GO:0005634">
    <property type="term" value="C:nucleus"/>
    <property type="evidence" value="ECO:0007669"/>
    <property type="project" value="TreeGrafter"/>
</dbReference>
<evidence type="ECO:0000256" key="4">
    <source>
        <dbReference type="ARBA" id="ARBA00022771"/>
    </source>
</evidence>
<keyword evidence="4" id="KW-0863">Zinc-finger</keyword>
<keyword evidence="3" id="KW-0479">Metal-binding</keyword>
<reference evidence="10" key="2">
    <citation type="journal article" date="2022" name="Elife">
        <title>Obligate sexual reproduction of a homothallic fungus closely related to the Cryptococcus pathogenic species complex.</title>
        <authorList>
            <person name="Passer A.R."/>
            <person name="Clancey S.A."/>
            <person name="Shea T."/>
            <person name="David-Palma M."/>
            <person name="Averette A.F."/>
            <person name="Boekhout T."/>
            <person name="Porcel B.M."/>
            <person name="Nowrousian M."/>
            <person name="Cuomo C.A."/>
            <person name="Sun S."/>
            <person name="Heitman J."/>
            <person name="Coelho M.A."/>
        </authorList>
    </citation>
    <scope>NUCLEOTIDE SEQUENCE</scope>
    <source>
        <strain evidence="10">CBS 7841</strain>
    </source>
</reference>
<organism evidence="10 11">
    <name type="scientific">Cryptococcus depauperatus CBS 7841</name>
    <dbReference type="NCBI Taxonomy" id="1295531"/>
    <lineage>
        <taxon>Eukaryota</taxon>
        <taxon>Fungi</taxon>
        <taxon>Dikarya</taxon>
        <taxon>Basidiomycota</taxon>
        <taxon>Agaricomycotina</taxon>
        <taxon>Tremellomycetes</taxon>
        <taxon>Tremellales</taxon>
        <taxon>Cryptococcaceae</taxon>
        <taxon>Cryptococcus</taxon>
    </lineage>
</organism>
<dbReference type="VEuPathDB" id="FungiDB:L203_04471"/>
<dbReference type="GeneID" id="91088290"/>
<evidence type="ECO:0000313" key="10">
    <source>
        <dbReference type="EMBL" id="WVN88866.1"/>
    </source>
</evidence>
<gene>
    <name evidence="10" type="ORF">L203_104080</name>
</gene>
<dbReference type="FunFam" id="3.30.40.10:FF:000143">
    <property type="entry name" value="Regulator of gluconeogenesis Rmd5"/>
    <property type="match status" value="1"/>
</dbReference>
<evidence type="ECO:0000256" key="5">
    <source>
        <dbReference type="ARBA" id="ARBA00022833"/>
    </source>
</evidence>
<keyword evidence="5" id="KW-0862">Zinc</keyword>
<dbReference type="OrthoDB" id="1933281at2759"/>
<evidence type="ECO:0000259" key="9">
    <source>
        <dbReference type="PROSITE" id="PS51867"/>
    </source>
</evidence>
<dbReference type="InterPro" id="IPR044063">
    <property type="entry name" value="ZF_RING_GID"/>
</dbReference>
<reference evidence="10" key="3">
    <citation type="submission" date="2024-01" db="EMBL/GenBank/DDBJ databases">
        <authorList>
            <person name="Coelho M.A."/>
            <person name="David-Palma M."/>
            <person name="Shea T."/>
            <person name="Sun S."/>
            <person name="Cuomo C.A."/>
            <person name="Heitman J."/>
        </authorList>
    </citation>
    <scope>NUCLEOTIDE SEQUENCE</scope>
    <source>
        <strain evidence="10">CBS 7841</strain>
    </source>
</reference>
<protein>
    <recommendedName>
        <fullName evidence="8">GID complex catalytic subunit 2</fullName>
    </recommendedName>
    <alternativeName>
        <fullName evidence="7">Glucose-induced degradation protein 2</fullName>
    </alternativeName>
</protein>
<sequence>MDILTALSALEALSSSTSTSSSGPLNVLIDEHFAQAKNHIMVGEDPKIVIQQLQKKLARSKKEVEKGLKAWYSALGNVGKAVDKTFPPHLVAISKTYENPPLFHDENASEALDRAVLDSLGRRGLWDAVTALEEETGLFFSFEKRLLAEELQNITTAILANNLAPALEWSEANKPFLSSPPHPSELPYYLHRAVFMSIESPSEAIIYARKHMMVYLPTQHSVMKLITSRLYDDKIKDTTQGEDVKMKESDTHINLVVEEHGVDLDGLVKMFSEEFRRRHQWPKEDPLEVAAGMGSTGGALSVIEKARRVMGDHLGHVRTWTDLPMEVSLPASRRYHSVFVCPVSKEQATESNPPKMLNCGHVIASESLERLMKGGRPNVKCPYCPQETPPDAAQRLYF</sequence>
<keyword evidence="2" id="KW-0963">Cytoplasm</keyword>